<feature type="compositionally biased region" description="Low complexity" evidence="1">
    <location>
        <begin position="932"/>
        <end position="941"/>
    </location>
</feature>
<feature type="compositionally biased region" description="Low complexity" evidence="1">
    <location>
        <begin position="81"/>
        <end position="93"/>
    </location>
</feature>
<feature type="compositionally biased region" description="Polar residues" evidence="1">
    <location>
        <begin position="847"/>
        <end position="862"/>
    </location>
</feature>
<feature type="region of interest" description="Disordered" evidence="1">
    <location>
        <begin position="1"/>
        <end position="98"/>
    </location>
</feature>
<feature type="compositionally biased region" description="Acidic residues" evidence="1">
    <location>
        <begin position="199"/>
        <end position="212"/>
    </location>
</feature>
<dbReference type="Proteomes" id="UP000095751">
    <property type="component" value="Unassembled WGS sequence"/>
</dbReference>
<feature type="compositionally biased region" description="Basic and acidic residues" evidence="1">
    <location>
        <begin position="485"/>
        <end position="503"/>
    </location>
</feature>
<feature type="compositionally biased region" description="Basic residues" evidence="1">
    <location>
        <begin position="63"/>
        <end position="80"/>
    </location>
</feature>
<dbReference type="GO" id="GO:0005634">
    <property type="term" value="C:nucleus"/>
    <property type="evidence" value="ECO:0007669"/>
    <property type="project" value="TreeGrafter"/>
</dbReference>
<dbReference type="KEGG" id="fcy:FRACYDRAFT_237356"/>
<sequence>MISLSSQRNNRNVVGTSRSSSSGANSLSSPSSTPSPSPPPQSSNNTKKQNNKKLSSTSNNGSGRHRHMTVHDLKKVRKARQYQQLQQQHQPYQTKMKTVVRGPSSIAIATPPLLSNRQMNDVISNLLLQIPEHNEALFYDPPLDHLQDIDLMDDYSFGGNNIFKDKDKYNESFHTTTSRNSSIGQEERRVGGRTSGPVDLDDSVDDSTDDESVTSPTTRRIGSSGPVDLDDSIITDGDSTVGNDESVIISFETFDTTVPTVITPNKPPPPPPKDPTVPVNNEDVVNDGLPVITPNKPPPPSEDGTDVTDGSSLISMDNIIYERSENFDMIWKEHEDEFLVWKSGSQHRKMNHNSMGAVVTTSASLTANNKYIMSGESSRTGYVNELYNINLPVTAKAAAATSEEIDLVGEDDDMSSKVTSSSLDTFGYPTGFPNTAATISSASLLPLNTSVVGIAPPSSPLPNPVVTPPSSEQQRQQQETYRNNVDGKQEEQETKRGDERIDNEPSYSSLASKARHLRALRLRAAIDGANNRARLGGSPVEEEKESSSILVSNNVDYPSHYGHVIQVTTRTRSNNNINNNTYRGGDEDNNSGDGDGTQSVISEITNISGKLFIKVDPKQESKWDDMSSVGFCVVERPQQKRQQRPATTTAAAAVDVYRILNVDDFDAAESNEEVSGYDTDTPPLSFDGSVKTPPLCYLLNHNSSKAGLEQQGNDNVEEEEEICYQQQDDAEEYSLTNKWNDDVSSIGLLGAEQQAMMVMNKKRNKTFQSTTMLSGNNNSNSNNNAPPMIPFVIRPRQDYGSNSDDDNYNNNKNRNSSNINSIFRERGEESVVFKECDGFKQARLKPKSTSADGDTTKPSGHLELNQTFSTVWVEDCDSYLSPVYDCFNDLEMQHQQQQQQQQQYEQDQDQKDEIDKVSSKTSAESTHEHSSSSKQESNCSTEIQNSSTYADVFSRYWILVIIVVVILLVSPIVGVAIYVHVGM</sequence>
<feature type="region of interest" description="Disordered" evidence="1">
    <location>
        <begin position="455"/>
        <end position="510"/>
    </location>
</feature>
<feature type="compositionally biased region" description="Pro residues" evidence="1">
    <location>
        <begin position="457"/>
        <end position="467"/>
    </location>
</feature>
<reference evidence="3 4" key="1">
    <citation type="submission" date="2016-09" db="EMBL/GenBank/DDBJ databases">
        <title>Extensive genetic diversity and differential bi-allelic expression allows diatom success in the polar Southern Ocean.</title>
        <authorList>
            <consortium name="DOE Joint Genome Institute"/>
            <person name="Mock T."/>
            <person name="Otillar R.P."/>
            <person name="Strauss J."/>
            <person name="Dupont C."/>
            <person name="Frickenhaus S."/>
            <person name="Maumus F."/>
            <person name="Mcmullan M."/>
            <person name="Sanges R."/>
            <person name="Schmutz J."/>
            <person name="Toseland A."/>
            <person name="Valas R."/>
            <person name="Veluchamy A."/>
            <person name="Ward B.J."/>
            <person name="Allen A."/>
            <person name="Barry K."/>
            <person name="Falciatore A."/>
            <person name="Ferrante M."/>
            <person name="Fortunato A.E."/>
            <person name="Gloeckner G."/>
            <person name="Gruber A."/>
            <person name="Hipkin R."/>
            <person name="Janech M."/>
            <person name="Kroth P."/>
            <person name="Leese F."/>
            <person name="Lindquist E."/>
            <person name="Lyon B.R."/>
            <person name="Martin J."/>
            <person name="Mayer C."/>
            <person name="Parker M."/>
            <person name="Quesneville H."/>
            <person name="Raymond J."/>
            <person name="Uhlig C."/>
            <person name="Valentin K.U."/>
            <person name="Worden A.Z."/>
            <person name="Armbrust E.V."/>
            <person name="Bowler C."/>
            <person name="Green B."/>
            <person name="Moulton V."/>
            <person name="Van Oosterhout C."/>
            <person name="Grigoriev I."/>
        </authorList>
    </citation>
    <scope>NUCLEOTIDE SEQUENCE [LARGE SCALE GENOMIC DNA]</scope>
    <source>
        <strain evidence="3 4">CCMP1102</strain>
    </source>
</reference>
<dbReference type="GO" id="GO:0000981">
    <property type="term" value="F:DNA-binding transcription factor activity, RNA polymerase II-specific"/>
    <property type="evidence" value="ECO:0007669"/>
    <property type="project" value="TreeGrafter"/>
</dbReference>
<feature type="region of interest" description="Disordered" evidence="1">
    <location>
        <begin position="173"/>
        <end position="241"/>
    </location>
</feature>
<feature type="compositionally biased region" description="Low complexity" evidence="1">
    <location>
        <begin position="42"/>
        <end position="62"/>
    </location>
</feature>
<feature type="compositionally biased region" description="Low complexity" evidence="1">
    <location>
        <begin position="17"/>
        <end position="32"/>
    </location>
</feature>
<feature type="region of interest" description="Disordered" evidence="1">
    <location>
        <begin position="792"/>
        <end position="822"/>
    </location>
</feature>
<dbReference type="EMBL" id="KV784356">
    <property type="protein sequence ID" value="OEU19065.1"/>
    <property type="molecule type" value="Genomic_DNA"/>
</dbReference>
<feature type="compositionally biased region" description="Low complexity" evidence="1">
    <location>
        <begin position="808"/>
        <end position="821"/>
    </location>
</feature>
<keyword evidence="2" id="KW-0472">Membrane</keyword>
<evidence type="ECO:0000256" key="1">
    <source>
        <dbReference type="SAM" id="MobiDB-lite"/>
    </source>
</evidence>
<name>A0A1E7FLX0_9STRA</name>
<dbReference type="GO" id="GO:0000987">
    <property type="term" value="F:cis-regulatory region sequence-specific DNA binding"/>
    <property type="evidence" value="ECO:0007669"/>
    <property type="project" value="TreeGrafter"/>
</dbReference>
<feature type="compositionally biased region" description="Low complexity" evidence="1">
    <location>
        <begin position="468"/>
        <end position="484"/>
    </location>
</feature>
<evidence type="ECO:0000256" key="2">
    <source>
        <dbReference type="SAM" id="Phobius"/>
    </source>
</evidence>
<feature type="region of interest" description="Disordered" evidence="1">
    <location>
        <begin position="574"/>
        <end position="596"/>
    </location>
</feature>
<feature type="transmembrane region" description="Helical" evidence="2">
    <location>
        <begin position="956"/>
        <end position="979"/>
    </location>
</feature>
<feature type="region of interest" description="Disordered" evidence="1">
    <location>
        <begin position="897"/>
        <end position="941"/>
    </location>
</feature>
<evidence type="ECO:0000313" key="3">
    <source>
        <dbReference type="EMBL" id="OEU19065.1"/>
    </source>
</evidence>
<dbReference type="PANTHER" id="PTHR14596">
    <property type="entry name" value="ZINC FINGER PROTEIN"/>
    <property type="match status" value="1"/>
</dbReference>
<evidence type="ECO:0000313" key="4">
    <source>
        <dbReference type="Proteomes" id="UP000095751"/>
    </source>
</evidence>
<keyword evidence="4" id="KW-1185">Reference proteome</keyword>
<dbReference type="AlphaFoldDB" id="A0A1E7FLX0"/>
<dbReference type="InParanoid" id="A0A1E7FLX0"/>
<feature type="region of interest" description="Disordered" evidence="1">
    <location>
        <begin position="843"/>
        <end position="862"/>
    </location>
</feature>
<dbReference type="OrthoDB" id="57299at2759"/>
<accession>A0A1E7FLX0</accession>
<protein>
    <submittedName>
        <fullName evidence="3">Uncharacterized protein</fullName>
    </submittedName>
</protein>
<feature type="compositionally biased region" description="Basic and acidic residues" evidence="1">
    <location>
        <begin position="908"/>
        <end position="918"/>
    </location>
</feature>
<keyword evidence="2" id="KW-1133">Transmembrane helix</keyword>
<feature type="compositionally biased region" description="Polar residues" evidence="1">
    <location>
        <begin position="1"/>
        <end position="16"/>
    </location>
</feature>
<organism evidence="3 4">
    <name type="scientific">Fragilariopsis cylindrus CCMP1102</name>
    <dbReference type="NCBI Taxonomy" id="635003"/>
    <lineage>
        <taxon>Eukaryota</taxon>
        <taxon>Sar</taxon>
        <taxon>Stramenopiles</taxon>
        <taxon>Ochrophyta</taxon>
        <taxon>Bacillariophyta</taxon>
        <taxon>Bacillariophyceae</taxon>
        <taxon>Bacillariophycidae</taxon>
        <taxon>Bacillariales</taxon>
        <taxon>Bacillariaceae</taxon>
        <taxon>Fragilariopsis</taxon>
    </lineage>
</organism>
<keyword evidence="2" id="KW-0812">Transmembrane</keyword>
<dbReference type="GO" id="GO:0042594">
    <property type="term" value="P:response to starvation"/>
    <property type="evidence" value="ECO:0007669"/>
    <property type="project" value="TreeGrafter"/>
</dbReference>
<gene>
    <name evidence="3" type="ORF">FRACYDRAFT_237356</name>
</gene>
<feature type="compositionally biased region" description="Polar residues" evidence="1">
    <location>
        <begin position="173"/>
        <end position="184"/>
    </location>
</feature>
<proteinExistence type="predicted"/>
<dbReference type="PANTHER" id="PTHR14596:SF72">
    <property type="entry name" value="ZINC FINGER PROTEIN MSN2-RELATED"/>
    <property type="match status" value="1"/>
</dbReference>